<dbReference type="Pfam" id="PF00891">
    <property type="entry name" value="Methyltransf_2"/>
    <property type="match status" value="1"/>
</dbReference>
<dbReference type="InterPro" id="IPR036388">
    <property type="entry name" value="WH-like_DNA-bd_sf"/>
</dbReference>
<dbReference type="SUPFAM" id="SSF46785">
    <property type="entry name" value="Winged helix' DNA-binding domain"/>
    <property type="match status" value="1"/>
</dbReference>
<dbReference type="GO" id="GO:0032259">
    <property type="term" value="P:methylation"/>
    <property type="evidence" value="ECO:0007669"/>
    <property type="project" value="UniProtKB-KW"/>
</dbReference>
<proteinExistence type="inferred from homology"/>
<evidence type="ECO:0000313" key="6">
    <source>
        <dbReference type="EMBL" id="BCS20479.1"/>
    </source>
</evidence>
<name>A0A7R7XFT1_9EURO</name>
<dbReference type="OrthoDB" id="1606438at2759"/>
<dbReference type="GeneID" id="64970484"/>
<accession>A0A7R7XFT1</accession>
<protein>
    <recommendedName>
        <fullName evidence="5">O-methyltransferase C-terminal domain-containing protein</fullName>
    </recommendedName>
</protein>
<evidence type="ECO:0000256" key="4">
    <source>
        <dbReference type="ARBA" id="ARBA00038277"/>
    </source>
</evidence>
<dbReference type="PROSITE" id="PS51683">
    <property type="entry name" value="SAM_OMT_II"/>
    <property type="match status" value="1"/>
</dbReference>
<evidence type="ECO:0000313" key="7">
    <source>
        <dbReference type="Proteomes" id="UP000654913"/>
    </source>
</evidence>
<gene>
    <name evidence="6" type="ORF">APUU_20911A</name>
</gene>
<dbReference type="InterPro" id="IPR001077">
    <property type="entry name" value="COMT_C"/>
</dbReference>
<dbReference type="PANTHER" id="PTHR43712">
    <property type="entry name" value="PUTATIVE (AFU_ORTHOLOGUE AFUA_4G14580)-RELATED"/>
    <property type="match status" value="1"/>
</dbReference>
<dbReference type="Proteomes" id="UP000654913">
    <property type="component" value="Chromosome 2"/>
</dbReference>
<dbReference type="RefSeq" id="XP_041552673.1">
    <property type="nucleotide sequence ID" value="XM_041699605.1"/>
</dbReference>
<reference evidence="6" key="2">
    <citation type="submission" date="2021-02" db="EMBL/GenBank/DDBJ databases">
        <title>Aspergillus puulaauensis MK2 genome sequence.</title>
        <authorList>
            <person name="Futagami T."/>
            <person name="Mori K."/>
            <person name="Kadooka C."/>
            <person name="Tanaka T."/>
        </authorList>
    </citation>
    <scope>NUCLEOTIDE SEQUENCE</scope>
    <source>
        <strain evidence="6">MK2</strain>
    </source>
</reference>
<dbReference type="Gene3D" id="3.40.50.150">
    <property type="entry name" value="Vaccinia Virus protein VP39"/>
    <property type="match status" value="1"/>
</dbReference>
<evidence type="ECO:0000256" key="2">
    <source>
        <dbReference type="ARBA" id="ARBA00022679"/>
    </source>
</evidence>
<evidence type="ECO:0000256" key="3">
    <source>
        <dbReference type="ARBA" id="ARBA00022691"/>
    </source>
</evidence>
<dbReference type="GO" id="GO:0044550">
    <property type="term" value="P:secondary metabolite biosynthetic process"/>
    <property type="evidence" value="ECO:0007669"/>
    <property type="project" value="UniProtKB-ARBA"/>
</dbReference>
<feature type="domain" description="O-methyltransferase C-terminal" evidence="5">
    <location>
        <begin position="253"/>
        <end position="462"/>
    </location>
</feature>
<dbReference type="KEGG" id="apuu:APUU_20911A"/>
<dbReference type="InterPro" id="IPR036390">
    <property type="entry name" value="WH_DNA-bd_sf"/>
</dbReference>
<dbReference type="GO" id="GO:0008171">
    <property type="term" value="F:O-methyltransferase activity"/>
    <property type="evidence" value="ECO:0007669"/>
    <property type="project" value="InterPro"/>
</dbReference>
<keyword evidence="1" id="KW-0489">Methyltransferase</keyword>
<keyword evidence="3" id="KW-0949">S-adenosyl-L-methionine</keyword>
<evidence type="ECO:0000256" key="1">
    <source>
        <dbReference type="ARBA" id="ARBA00022603"/>
    </source>
</evidence>
<dbReference type="AlphaFoldDB" id="A0A7R7XFT1"/>
<comment type="similarity">
    <text evidence="4">Belongs to the class I-like SAM-binding methyltransferase superfamily. Cation-independent O-methyltransferase family.</text>
</comment>
<dbReference type="InterPro" id="IPR016461">
    <property type="entry name" value="COMT-like"/>
</dbReference>
<organism evidence="6 7">
    <name type="scientific">Aspergillus puulaauensis</name>
    <dbReference type="NCBI Taxonomy" id="1220207"/>
    <lineage>
        <taxon>Eukaryota</taxon>
        <taxon>Fungi</taxon>
        <taxon>Dikarya</taxon>
        <taxon>Ascomycota</taxon>
        <taxon>Pezizomycotina</taxon>
        <taxon>Eurotiomycetes</taxon>
        <taxon>Eurotiomycetidae</taxon>
        <taxon>Eurotiales</taxon>
        <taxon>Aspergillaceae</taxon>
        <taxon>Aspergillus</taxon>
    </lineage>
</organism>
<sequence>MRNPIVQLQMAVGFRHCGVCSLGSVVKGSVVKSGLFDITECSLAETSRASESEGRDPSIPVAQSTSTSTIVDLARKITAAAEVIDGVTSENNFILSFDADSPDPSSLTGENAQTYQQARVAVLEAANEMNALLSGHSGVVFDLCTYVHVASTLRTILTFNLASSIPVTGSTPYDAIAKETDNLDKKTIQRLFAILTDHHIFSQPSPGHVSHTRLSKAMLTNPGLAAITKFSFEELYGFSYHLTEALKKWGSSEEPNETGFNAATGSASTLYAYIDENRDKASPSAFTAVLEQTGSYEFAATDGVVEAVDWEGLGEGVFVDVAGSVGHVSIELAKRYPHLQFIVQDYGSVIQRGEAALPAELQNRVRFEAKDMFEEQKVIPDKKVVYFLRAILHNWSDKYARRILQAIVPALKPGDRIVVNEQIVTDGMGSLLERMVRLNDMNMWAAFNGQERTAEQFEQLVRTVHPGLRIVRISSSTLGTGVIEIELHS</sequence>
<dbReference type="Gene3D" id="1.10.10.10">
    <property type="entry name" value="Winged helix-like DNA-binding domain superfamily/Winged helix DNA-binding domain"/>
    <property type="match status" value="1"/>
</dbReference>
<dbReference type="CDD" id="cd02440">
    <property type="entry name" value="AdoMet_MTases"/>
    <property type="match status" value="1"/>
</dbReference>
<dbReference type="EMBL" id="AP024444">
    <property type="protein sequence ID" value="BCS20479.1"/>
    <property type="molecule type" value="Genomic_DNA"/>
</dbReference>
<dbReference type="PANTHER" id="PTHR43712:SF5">
    <property type="entry name" value="O-METHYLTRANSFERASE ASQN-RELATED"/>
    <property type="match status" value="1"/>
</dbReference>
<dbReference type="InterPro" id="IPR029063">
    <property type="entry name" value="SAM-dependent_MTases_sf"/>
</dbReference>
<keyword evidence="7" id="KW-1185">Reference proteome</keyword>
<keyword evidence="2" id="KW-0808">Transferase</keyword>
<dbReference type="SUPFAM" id="SSF53335">
    <property type="entry name" value="S-adenosyl-L-methionine-dependent methyltransferases"/>
    <property type="match status" value="1"/>
</dbReference>
<evidence type="ECO:0000259" key="5">
    <source>
        <dbReference type="Pfam" id="PF00891"/>
    </source>
</evidence>
<reference evidence="6" key="1">
    <citation type="submission" date="2021-01" db="EMBL/GenBank/DDBJ databases">
        <authorList>
            <consortium name="Aspergillus puulaauensis MK2 genome sequencing consortium"/>
            <person name="Kazuki M."/>
            <person name="Futagami T."/>
        </authorList>
    </citation>
    <scope>NUCLEOTIDE SEQUENCE</scope>
    <source>
        <strain evidence="6">MK2</strain>
    </source>
</reference>